<accession>A0A1M6NH97</accession>
<dbReference type="Proteomes" id="UP000184386">
    <property type="component" value="Unassembled WGS sequence"/>
</dbReference>
<dbReference type="AlphaFoldDB" id="A0A1M6NH97"/>
<organism evidence="1 2">
    <name type="scientific">Anaerocolumna jejuensis DSM 15929</name>
    <dbReference type="NCBI Taxonomy" id="1121322"/>
    <lineage>
        <taxon>Bacteria</taxon>
        <taxon>Bacillati</taxon>
        <taxon>Bacillota</taxon>
        <taxon>Clostridia</taxon>
        <taxon>Lachnospirales</taxon>
        <taxon>Lachnospiraceae</taxon>
        <taxon>Anaerocolumna</taxon>
    </lineage>
</organism>
<dbReference type="EMBL" id="FRAC01000008">
    <property type="protein sequence ID" value="SHJ95108.1"/>
    <property type="molecule type" value="Genomic_DNA"/>
</dbReference>
<keyword evidence="2" id="KW-1185">Reference proteome</keyword>
<gene>
    <name evidence="1" type="ORF">SAMN02745136_01305</name>
</gene>
<evidence type="ECO:0000313" key="2">
    <source>
        <dbReference type="Proteomes" id="UP000184386"/>
    </source>
</evidence>
<protein>
    <submittedName>
        <fullName evidence="1">Uncharacterized protein</fullName>
    </submittedName>
</protein>
<dbReference type="STRING" id="1121322.SAMN02745136_01305"/>
<proteinExistence type="predicted"/>
<sequence length="56" mass="6225">MGPDDDQGGCIDLLLHENPYSTKAAENVTGRQINAKLAETNRAVLVIKLKQWHCFT</sequence>
<reference evidence="1 2" key="1">
    <citation type="submission" date="2016-11" db="EMBL/GenBank/DDBJ databases">
        <authorList>
            <person name="Jaros S."/>
            <person name="Januszkiewicz K."/>
            <person name="Wedrychowicz H."/>
        </authorList>
    </citation>
    <scope>NUCLEOTIDE SEQUENCE [LARGE SCALE GENOMIC DNA]</scope>
    <source>
        <strain evidence="1 2">DSM 15929</strain>
    </source>
</reference>
<name>A0A1M6NH97_9FIRM</name>
<evidence type="ECO:0000313" key="1">
    <source>
        <dbReference type="EMBL" id="SHJ95108.1"/>
    </source>
</evidence>